<evidence type="ECO:0000313" key="2">
    <source>
        <dbReference type="EMBL" id="GLI01534.1"/>
    </source>
</evidence>
<accession>A0ABQ5R417</accession>
<protein>
    <submittedName>
        <fullName evidence="2">Uncharacterized protein</fullName>
    </submittedName>
</protein>
<feature type="transmembrane region" description="Helical" evidence="1">
    <location>
        <begin position="56"/>
        <end position="75"/>
    </location>
</feature>
<keyword evidence="1" id="KW-0472">Membrane</keyword>
<name>A0ABQ5R417_9ACTN</name>
<keyword evidence="1" id="KW-0812">Transmembrane</keyword>
<sequence>MGYRDGRRGPGRSSRGLTLRVQHVIPPAAALLAAGGGVGLGALSWQRGLGLGVPELAAGLGLALGAGGGLGWALGAGSGGRGIRLALRAAGRRGARGSKRSAADADRGK</sequence>
<reference evidence="2" key="1">
    <citation type="submission" date="2022-12" db="EMBL/GenBank/DDBJ databases">
        <title>New Phytohabitans aurantiacus sp. RD004123 nov., an actinomycete isolated from soil.</title>
        <authorList>
            <person name="Triningsih D.W."/>
            <person name="Harunari E."/>
            <person name="Igarashi Y."/>
        </authorList>
    </citation>
    <scope>NUCLEOTIDE SEQUENCE</scope>
    <source>
        <strain evidence="2">RD004123</strain>
    </source>
</reference>
<comment type="caution">
    <text evidence="2">The sequence shown here is derived from an EMBL/GenBank/DDBJ whole genome shotgun (WGS) entry which is preliminary data.</text>
</comment>
<proteinExistence type="predicted"/>
<keyword evidence="3" id="KW-1185">Reference proteome</keyword>
<keyword evidence="1" id="KW-1133">Transmembrane helix</keyword>
<gene>
    <name evidence="2" type="ORF">Pa4123_68100</name>
</gene>
<dbReference type="EMBL" id="BSDI01000046">
    <property type="protein sequence ID" value="GLI01534.1"/>
    <property type="molecule type" value="Genomic_DNA"/>
</dbReference>
<feature type="transmembrane region" description="Helical" evidence="1">
    <location>
        <begin position="21"/>
        <end position="44"/>
    </location>
</feature>
<dbReference type="Proteomes" id="UP001144280">
    <property type="component" value="Unassembled WGS sequence"/>
</dbReference>
<organism evidence="2 3">
    <name type="scientific">Phytohabitans aurantiacus</name>
    <dbReference type="NCBI Taxonomy" id="3016789"/>
    <lineage>
        <taxon>Bacteria</taxon>
        <taxon>Bacillati</taxon>
        <taxon>Actinomycetota</taxon>
        <taxon>Actinomycetes</taxon>
        <taxon>Micromonosporales</taxon>
        <taxon>Micromonosporaceae</taxon>
    </lineage>
</organism>
<evidence type="ECO:0000313" key="3">
    <source>
        <dbReference type="Proteomes" id="UP001144280"/>
    </source>
</evidence>
<evidence type="ECO:0000256" key="1">
    <source>
        <dbReference type="SAM" id="Phobius"/>
    </source>
</evidence>